<feature type="domain" description="GGDEF" evidence="2">
    <location>
        <begin position="160"/>
        <end position="299"/>
    </location>
</feature>
<dbReference type="SUPFAM" id="SSF109604">
    <property type="entry name" value="HD-domain/PDEase-like"/>
    <property type="match status" value="1"/>
</dbReference>
<evidence type="ECO:0000259" key="2">
    <source>
        <dbReference type="PROSITE" id="PS50887"/>
    </source>
</evidence>
<dbReference type="SMART" id="SM00086">
    <property type="entry name" value="PAC"/>
    <property type="match status" value="1"/>
</dbReference>
<dbReference type="SMART" id="SM00471">
    <property type="entry name" value="HDc"/>
    <property type="match status" value="1"/>
</dbReference>
<dbReference type="Gene3D" id="1.10.3210.10">
    <property type="entry name" value="Hypothetical protein af1432"/>
    <property type="match status" value="1"/>
</dbReference>
<proteinExistence type="predicted"/>
<dbReference type="PANTHER" id="PTHR43155">
    <property type="entry name" value="CYCLIC DI-GMP PHOSPHODIESTERASE PA4108-RELATED"/>
    <property type="match status" value="1"/>
</dbReference>
<comment type="caution">
    <text evidence="4">The sequence shown here is derived from an EMBL/GenBank/DDBJ whole genome shotgun (WGS) entry which is preliminary data.</text>
</comment>
<feature type="domain" description="PAC" evidence="1">
    <location>
        <begin position="81"/>
        <end position="131"/>
    </location>
</feature>
<dbReference type="InterPro" id="IPR001610">
    <property type="entry name" value="PAC"/>
</dbReference>
<dbReference type="NCBIfam" id="TIGR00254">
    <property type="entry name" value="GGDEF"/>
    <property type="match status" value="1"/>
</dbReference>
<dbReference type="InterPro" id="IPR037522">
    <property type="entry name" value="HD_GYP_dom"/>
</dbReference>
<dbReference type="EMBL" id="SUMG01000001">
    <property type="protein sequence ID" value="NBG87057.1"/>
    <property type="molecule type" value="Genomic_DNA"/>
</dbReference>
<dbReference type="Proteomes" id="UP000449710">
    <property type="component" value="Unassembled WGS sequence"/>
</dbReference>
<dbReference type="CDD" id="cd00077">
    <property type="entry name" value="HDc"/>
    <property type="match status" value="1"/>
</dbReference>
<dbReference type="RefSeq" id="WP_160718361.1">
    <property type="nucleotide sequence ID" value="NZ_SUMG01000001.1"/>
</dbReference>
<dbReference type="SMART" id="SM00267">
    <property type="entry name" value="GGDEF"/>
    <property type="match status" value="1"/>
</dbReference>
<gene>
    <name evidence="4" type="ORF">ISALK_00945</name>
</gene>
<dbReference type="InterPro" id="IPR000014">
    <property type="entry name" value="PAS"/>
</dbReference>
<dbReference type="InterPro" id="IPR029787">
    <property type="entry name" value="Nucleotide_cyclase"/>
</dbReference>
<dbReference type="SUPFAM" id="SSF55073">
    <property type="entry name" value="Nucleotide cyclase"/>
    <property type="match status" value="1"/>
</dbReference>
<name>A0AA44BCK2_9CLOT</name>
<protein>
    <submittedName>
        <fullName evidence="4">Diguanylate cyclase</fullName>
    </submittedName>
</protein>
<dbReference type="SMART" id="SM00091">
    <property type="entry name" value="PAS"/>
    <property type="match status" value="1"/>
</dbReference>
<evidence type="ECO:0000259" key="1">
    <source>
        <dbReference type="PROSITE" id="PS50113"/>
    </source>
</evidence>
<keyword evidence="5" id="KW-1185">Reference proteome</keyword>
<accession>A0AA44BCK2</accession>
<dbReference type="Pfam" id="PF00990">
    <property type="entry name" value="GGDEF"/>
    <property type="match status" value="1"/>
</dbReference>
<dbReference type="InterPro" id="IPR000160">
    <property type="entry name" value="GGDEF_dom"/>
</dbReference>
<dbReference type="NCBIfam" id="TIGR00229">
    <property type="entry name" value="sensory_box"/>
    <property type="match status" value="1"/>
</dbReference>
<organism evidence="4 5">
    <name type="scientific">Isachenkonia alkalipeptolytica</name>
    <dbReference type="NCBI Taxonomy" id="2565777"/>
    <lineage>
        <taxon>Bacteria</taxon>
        <taxon>Bacillati</taxon>
        <taxon>Bacillota</taxon>
        <taxon>Clostridia</taxon>
        <taxon>Eubacteriales</taxon>
        <taxon>Clostridiaceae</taxon>
        <taxon>Isachenkonia</taxon>
    </lineage>
</organism>
<evidence type="ECO:0000259" key="3">
    <source>
        <dbReference type="PROSITE" id="PS51832"/>
    </source>
</evidence>
<dbReference type="Gene3D" id="3.30.450.20">
    <property type="entry name" value="PAS domain"/>
    <property type="match status" value="1"/>
</dbReference>
<dbReference type="Pfam" id="PF13487">
    <property type="entry name" value="HD_5"/>
    <property type="match status" value="1"/>
</dbReference>
<evidence type="ECO:0000313" key="4">
    <source>
        <dbReference type="EMBL" id="NBG87057.1"/>
    </source>
</evidence>
<dbReference type="PROSITE" id="PS50887">
    <property type="entry name" value="GGDEF"/>
    <property type="match status" value="1"/>
</dbReference>
<feature type="domain" description="HD-GYP" evidence="3">
    <location>
        <begin position="281"/>
        <end position="468"/>
    </location>
</feature>
<reference evidence="4 5" key="1">
    <citation type="submission" date="2019-04" db="EMBL/GenBank/DDBJ databases">
        <title>Isachenkonia alkalipeptolytica gen. nov. sp. nov. a new anaerobic, alkiliphilic organothrophic bacterium capable to reduce synthesized ferrihydrite isolated from a soda lake.</title>
        <authorList>
            <person name="Toshchakov S.V."/>
            <person name="Zavarzina D.G."/>
            <person name="Zhilina T.N."/>
            <person name="Kostrikina N.A."/>
            <person name="Kublanov I.V."/>
        </authorList>
    </citation>
    <scope>NUCLEOTIDE SEQUENCE [LARGE SCALE GENOMIC DNA]</scope>
    <source>
        <strain evidence="4 5">Z-1701</strain>
    </source>
</reference>
<dbReference type="Gene3D" id="3.30.70.270">
    <property type="match status" value="1"/>
</dbReference>
<sequence length="468" mass="54248">MELSLKKSEEKYRLLFENAVEGIAVLQQGKIKIWNPMLQNMLKISGEELQDKNIGDLIYVEDRKRVEELHFQRVQGLKDQITEEFRIVRQDGSLRWLESKGIQITWNGSPASLNFLTDITERKETEKNILHLSYHDQLTGIYNRRFFEEELKRLDNPRNLPLSIVIVDVNGLKLFNDGFGHEAGDRLIITVAQLLDGESRGNDVTARIGGDEFVVMMPNTDQTQLKAFQKRFEQQLAKKNLSGIPISVSMGYATKFEQEMSVQDIFKRAEERMYRRKTEDSSKYKRKTLGRIMESVFDMIPWEKRHGENTAKLAKLFGEVMDYSDKEQENLKLAGYYHDIGKIGVDRKILIKNTMLEPEEMRVVERHPEVGYQLLNTTNETLAIAEMVLYHDEKRDGTGYPQGLKEEEIPKGARILSIVEVYENLIHDRPYQKALNPQEAKAIMVSEKGKAFDPELVDIFIEEVEKIT</sequence>
<dbReference type="PROSITE" id="PS51832">
    <property type="entry name" value="HD_GYP"/>
    <property type="match status" value="1"/>
</dbReference>
<dbReference type="CDD" id="cd00130">
    <property type="entry name" value="PAS"/>
    <property type="match status" value="1"/>
</dbReference>
<dbReference type="InterPro" id="IPR043128">
    <property type="entry name" value="Rev_trsase/Diguanyl_cyclase"/>
</dbReference>
<dbReference type="Pfam" id="PF08447">
    <property type="entry name" value="PAS_3"/>
    <property type="match status" value="1"/>
</dbReference>
<dbReference type="AlphaFoldDB" id="A0AA44BCK2"/>
<dbReference type="InterPro" id="IPR013655">
    <property type="entry name" value="PAS_fold_3"/>
</dbReference>
<dbReference type="PANTHER" id="PTHR43155:SF2">
    <property type="entry name" value="CYCLIC DI-GMP PHOSPHODIESTERASE PA4108"/>
    <property type="match status" value="1"/>
</dbReference>
<dbReference type="PROSITE" id="PS50113">
    <property type="entry name" value="PAC"/>
    <property type="match status" value="1"/>
</dbReference>
<dbReference type="SUPFAM" id="SSF55785">
    <property type="entry name" value="PYP-like sensor domain (PAS domain)"/>
    <property type="match status" value="1"/>
</dbReference>
<dbReference type="CDD" id="cd01949">
    <property type="entry name" value="GGDEF"/>
    <property type="match status" value="1"/>
</dbReference>
<evidence type="ECO:0000313" key="5">
    <source>
        <dbReference type="Proteomes" id="UP000449710"/>
    </source>
</evidence>
<dbReference type="InterPro" id="IPR000700">
    <property type="entry name" value="PAS-assoc_C"/>
</dbReference>
<dbReference type="InterPro" id="IPR035965">
    <property type="entry name" value="PAS-like_dom_sf"/>
</dbReference>
<dbReference type="InterPro" id="IPR003607">
    <property type="entry name" value="HD/PDEase_dom"/>
</dbReference>